<dbReference type="Proteomes" id="UP000075243">
    <property type="component" value="Unassembled WGS sequence"/>
</dbReference>
<dbReference type="AlphaFoldDB" id="A0A151UGN0"/>
<evidence type="ECO:0000256" key="1">
    <source>
        <dbReference type="SAM" id="MobiDB-lite"/>
    </source>
</evidence>
<sequence>MDGISSQTQEEEEEINKLDDSTSKNIYDPSQWTNIDTNLRNLLVLIYYKDLDKVFYFCCKLFNTIPSISKLTNEGNLD</sequence>
<dbReference type="Gramene" id="C.cajan_46939.t">
    <property type="protein sequence ID" value="C.cajan_46939.t"/>
    <property type="gene ID" value="C.cajan_46939"/>
</dbReference>
<reference evidence="2" key="1">
    <citation type="journal article" date="2012" name="Nat. Biotechnol.">
        <title>Draft genome sequence of pigeonpea (Cajanus cajan), an orphan legume crop of resource-poor farmers.</title>
        <authorList>
            <person name="Varshney R.K."/>
            <person name="Chen W."/>
            <person name="Li Y."/>
            <person name="Bharti A.K."/>
            <person name="Saxena R.K."/>
            <person name="Schlueter J.A."/>
            <person name="Donoghue M.T."/>
            <person name="Azam S."/>
            <person name="Fan G."/>
            <person name="Whaley A.M."/>
            <person name="Farmer A.D."/>
            <person name="Sheridan J."/>
            <person name="Iwata A."/>
            <person name="Tuteja R."/>
            <person name="Penmetsa R.V."/>
            <person name="Wu W."/>
            <person name="Upadhyaya H.D."/>
            <person name="Yang S.P."/>
            <person name="Shah T."/>
            <person name="Saxena K.B."/>
            <person name="Michael T."/>
            <person name="McCombie W.R."/>
            <person name="Yang B."/>
            <person name="Zhang G."/>
            <person name="Yang H."/>
            <person name="Wang J."/>
            <person name="Spillane C."/>
            <person name="Cook D.R."/>
            <person name="May G.D."/>
            <person name="Xu X."/>
            <person name="Jackson S.A."/>
        </authorList>
    </citation>
    <scope>NUCLEOTIDE SEQUENCE [LARGE SCALE GENOMIC DNA]</scope>
</reference>
<accession>A0A151UGN0</accession>
<gene>
    <name evidence="2" type="ORF">KK1_049667</name>
</gene>
<organism evidence="2 3">
    <name type="scientific">Cajanus cajan</name>
    <name type="common">Pigeon pea</name>
    <name type="synonym">Cajanus indicus</name>
    <dbReference type="NCBI Taxonomy" id="3821"/>
    <lineage>
        <taxon>Eukaryota</taxon>
        <taxon>Viridiplantae</taxon>
        <taxon>Streptophyta</taxon>
        <taxon>Embryophyta</taxon>
        <taxon>Tracheophyta</taxon>
        <taxon>Spermatophyta</taxon>
        <taxon>Magnoliopsida</taxon>
        <taxon>eudicotyledons</taxon>
        <taxon>Gunneridae</taxon>
        <taxon>Pentapetalae</taxon>
        <taxon>rosids</taxon>
        <taxon>fabids</taxon>
        <taxon>Fabales</taxon>
        <taxon>Fabaceae</taxon>
        <taxon>Papilionoideae</taxon>
        <taxon>50 kb inversion clade</taxon>
        <taxon>NPAAA clade</taxon>
        <taxon>indigoferoid/millettioid clade</taxon>
        <taxon>Phaseoleae</taxon>
        <taxon>Cajanus</taxon>
    </lineage>
</organism>
<keyword evidence="3" id="KW-1185">Reference proteome</keyword>
<evidence type="ECO:0000313" key="3">
    <source>
        <dbReference type="Proteomes" id="UP000075243"/>
    </source>
</evidence>
<proteinExistence type="predicted"/>
<feature type="region of interest" description="Disordered" evidence="1">
    <location>
        <begin position="1"/>
        <end position="30"/>
    </location>
</feature>
<protein>
    <submittedName>
        <fullName evidence="2">Uncharacterized protein</fullName>
    </submittedName>
</protein>
<dbReference type="EMBL" id="AGCT01051863">
    <property type="protein sequence ID" value="KYP78452.1"/>
    <property type="molecule type" value="Genomic_DNA"/>
</dbReference>
<comment type="caution">
    <text evidence="2">The sequence shown here is derived from an EMBL/GenBank/DDBJ whole genome shotgun (WGS) entry which is preliminary data.</text>
</comment>
<evidence type="ECO:0000313" key="2">
    <source>
        <dbReference type="EMBL" id="KYP78452.1"/>
    </source>
</evidence>
<name>A0A151UGN0_CAJCA</name>